<dbReference type="OrthoDB" id="203484at2759"/>
<sequence>MKTLLLFLTTILLPSFRILPQSRGSGCILLTYARGDDLYKVLGVSKSATTKEIKSAYRRKALDTHPDKRKDIPAEQAAEEFQKVVHAFEILSDDSSRRNYDRTGRAGQTQGGAGGGRGQQQQQQWGGFQFRWSHGGGGRQRSFRLKDKFKVQEAMSRVMHIVSLTQLETVMLDENDLLERNLLMAFVTPQEIEQHCDDEMVFPYPFAGMSEQGLWWEDKLQTVKIRFNRQNGLTKFFNIPEGDELRKQKAPIFLFGRRGQPLSADFARLQTSNRLEFEKWMWKQIEVTVEFVNNHPHAVEIMWMHGSRGHDKLKLKPGESQTHTTMLGHEWWVRDARVDTRKDSPGRYRLSRQSMVAVWKIKSDEDFQRLVIHPKNCIDLSGHCPWWKSQGECKKNPEFMTENCALTCKTCKEDDDVYKSHDEL</sequence>
<dbReference type="PROSITE" id="PS50076">
    <property type="entry name" value="DNAJ_2"/>
    <property type="match status" value="1"/>
</dbReference>
<dbReference type="GO" id="GO:0005783">
    <property type="term" value="C:endoplasmic reticulum"/>
    <property type="evidence" value="ECO:0007669"/>
    <property type="project" value="TreeGrafter"/>
</dbReference>
<dbReference type="GO" id="GO:0051787">
    <property type="term" value="F:misfolded protein binding"/>
    <property type="evidence" value="ECO:0007669"/>
    <property type="project" value="TreeGrafter"/>
</dbReference>
<dbReference type="PRINTS" id="PR00625">
    <property type="entry name" value="JDOMAIN"/>
</dbReference>
<dbReference type="AlphaFoldDB" id="A0A9N8I1C2"/>
<dbReference type="PROSITE" id="PS51670">
    <property type="entry name" value="SHKT"/>
    <property type="match status" value="1"/>
</dbReference>
<dbReference type="InterPro" id="IPR003582">
    <property type="entry name" value="ShKT_dom"/>
</dbReference>
<dbReference type="InterPro" id="IPR036208">
    <property type="entry name" value="VHL_sf"/>
</dbReference>
<dbReference type="InterPro" id="IPR051948">
    <property type="entry name" value="Hsp70_co-chaperone_J-domain"/>
</dbReference>
<dbReference type="PROSITE" id="PS00636">
    <property type="entry name" value="DNAJ_1"/>
    <property type="match status" value="1"/>
</dbReference>
<accession>A0A9N8I1C2</accession>
<dbReference type="GO" id="GO:0051087">
    <property type="term" value="F:protein-folding chaperone binding"/>
    <property type="evidence" value="ECO:0007669"/>
    <property type="project" value="TreeGrafter"/>
</dbReference>
<evidence type="ECO:0000259" key="4">
    <source>
        <dbReference type="PROSITE" id="PS50076"/>
    </source>
</evidence>
<dbReference type="Pfam" id="PF00226">
    <property type="entry name" value="DnaJ"/>
    <property type="match status" value="1"/>
</dbReference>
<name>A0A9N8I1C2_9STRA</name>
<dbReference type="SUPFAM" id="SSF49468">
    <property type="entry name" value="VHL"/>
    <property type="match status" value="1"/>
</dbReference>
<dbReference type="Pfam" id="PF01549">
    <property type="entry name" value="ShK"/>
    <property type="match status" value="1"/>
</dbReference>
<keyword evidence="3" id="KW-0732">Signal</keyword>
<feature type="region of interest" description="Disordered" evidence="2">
    <location>
        <begin position="97"/>
        <end position="121"/>
    </location>
</feature>
<comment type="caution">
    <text evidence="6">The sequence shown here is derived from an EMBL/GenBank/DDBJ whole genome shotgun (WGS) entry which is preliminary data.</text>
</comment>
<keyword evidence="7" id="KW-1185">Reference proteome</keyword>
<reference evidence="6" key="1">
    <citation type="submission" date="2020-06" db="EMBL/GenBank/DDBJ databases">
        <authorList>
            <consortium name="Plant Systems Biology data submission"/>
        </authorList>
    </citation>
    <scope>NUCLEOTIDE SEQUENCE</scope>
    <source>
        <strain evidence="6">D6</strain>
    </source>
</reference>
<organism evidence="6 7">
    <name type="scientific">Seminavis robusta</name>
    <dbReference type="NCBI Taxonomy" id="568900"/>
    <lineage>
        <taxon>Eukaryota</taxon>
        <taxon>Sar</taxon>
        <taxon>Stramenopiles</taxon>
        <taxon>Ochrophyta</taxon>
        <taxon>Bacillariophyta</taxon>
        <taxon>Bacillariophyceae</taxon>
        <taxon>Bacillariophycidae</taxon>
        <taxon>Naviculales</taxon>
        <taxon>Naviculaceae</taxon>
        <taxon>Seminavis</taxon>
    </lineage>
</organism>
<feature type="signal peptide" evidence="3">
    <location>
        <begin position="1"/>
        <end position="24"/>
    </location>
</feature>
<evidence type="ECO:0000256" key="2">
    <source>
        <dbReference type="SAM" id="MobiDB-lite"/>
    </source>
</evidence>
<feature type="domain" description="J" evidence="4">
    <location>
        <begin position="37"/>
        <end position="104"/>
    </location>
</feature>
<feature type="compositionally biased region" description="Gly residues" evidence="2">
    <location>
        <begin position="109"/>
        <end position="118"/>
    </location>
</feature>
<dbReference type="Proteomes" id="UP001153069">
    <property type="component" value="Unassembled WGS sequence"/>
</dbReference>
<gene>
    <name evidence="6" type="ORF">SEMRO_3376_G347380.1</name>
</gene>
<feature type="chain" id="PRO_5040364980" evidence="3">
    <location>
        <begin position="25"/>
        <end position="424"/>
    </location>
</feature>
<dbReference type="Pfam" id="PF01847">
    <property type="entry name" value="VHL"/>
    <property type="match status" value="1"/>
</dbReference>
<dbReference type="PANTHER" id="PTHR44360">
    <property type="entry name" value="DNAJ HOMOLOG SUBFAMILY B MEMBER 9"/>
    <property type="match status" value="1"/>
</dbReference>
<evidence type="ECO:0000313" key="7">
    <source>
        <dbReference type="Proteomes" id="UP001153069"/>
    </source>
</evidence>
<dbReference type="Gene3D" id="1.10.287.110">
    <property type="entry name" value="DnaJ domain"/>
    <property type="match status" value="1"/>
</dbReference>
<dbReference type="GO" id="GO:0036503">
    <property type="term" value="P:ERAD pathway"/>
    <property type="evidence" value="ECO:0007669"/>
    <property type="project" value="TreeGrafter"/>
</dbReference>
<dbReference type="InterPro" id="IPR018253">
    <property type="entry name" value="DnaJ_domain_CS"/>
</dbReference>
<dbReference type="InterPro" id="IPR001623">
    <property type="entry name" value="DnaJ_domain"/>
</dbReference>
<keyword evidence="1" id="KW-0143">Chaperone</keyword>
<dbReference type="EMBL" id="CAICTM010003374">
    <property type="protein sequence ID" value="CAB9531268.1"/>
    <property type="molecule type" value="Genomic_DNA"/>
</dbReference>
<dbReference type="SMART" id="SM00254">
    <property type="entry name" value="ShKT"/>
    <property type="match status" value="1"/>
</dbReference>
<dbReference type="InterPro" id="IPR037140">
    <property type="entry name" value="VHL_beta_dom_sf"/>
</dbReference>
<evidence type="ECO:0000256" key="1">
    <source>
        <dbReference type="ARBA" id="ARBA00023186"/>
    </source>
</evidence>
<evidence type="ECO:0000259" key="5">
    <source>
        <dbReference type="PROSITE" id="PS51670"/>
    </source>
</evidence>
<feature type="domain" description="ShKT" evidence="5">
    <location>
        <begin position="377"/>
        <end position="411"/>
    </location>
</feature>
<dbReference type="CDD" id="cd06257">
    <property type="entry name" value="DnaJ"/>
    <property type="match status" value="1"/>
</dbReference>
<protein>
    <submittedName>
        <fullName evidence="6">Protein DnaJ</fullName>
    </submittedName>
</protein>
<dbReference type="SMART" id="SM00271">
    <property type="entry name" value="DnaJ"/>
    <property type="match status" value="1"/>
</dbReference>
<dbReference type="Gene3D" id="2.60.40.780">
    <property type="entry name" value="von Hippel-Lindau disease tumour suppressor, beta domain"/>
    <property type="match status" value="1"/>
</dbReference>
<proteinExistence type="predicted"/>
<dbReference type="SUPFAM" id="SSF46565">
    <property type="entry name" value="Chaperone J-domain"/>
    <property type="match status" value="1"/>
</dbReference>
<dbReference type="InterPro" id="IPR036869">
    <property type="entry name" value="J_dom_sf"/>
</dbReference>
<evidence type="ECO:0000313" key="6">
    <source>
        <dbReference type="EMBL" id="CAB9531268.1"/>
    </source>
</evidence>
<dbReference type="InterPro" id="IPR024053">
    <property type="entry name" value="VHL_beta_dom"/>
</dbReference>
<evidence type="ECO:0000256" key="3">
    <source>
        <dbReference type="SAM" id="SignalP"/>
    </source>
</evidence>
<dbReference type="PANTHER" id="PTHR44360:SF1">
    <property type="entry name" value="DNAJ HOMOLOG SUBFAMILY B MEMBER 9"/>
    <property type="match status" value="1"/>
</dbReference>